<dbReference type="OMA" id="HDCKNCA"/>
<protein>
    <submittedName>
        <fullName evidence="3">Uncharacterized protein</fullName>
    </submittedName>
</protein>
<evidence type="ECO:0000313" key="4">
    <source>
        <dbReference type="Proteomes" id="UP000245119"/>
    </source>
</evidence>
<feature type="compositionally biased region" description="Polar residues" evidence="2">
    <location>
        <begin position="73"/>
        <end position="86"/>
    </location>
</feature>
<evidence type="ECO:0000256" key="2">
    <source>
        <dbReference type="SAM" id="MobiDB-lite"/>
    </source>
</evidence>
<proteinExistence type="predicted"/>
<feature type="coiled-coil region" evidence="1">
    <location>
        <begin position="246"/>
        <end position="280"/>
    </location>
</feature>
<organism evidence="3 4">
    <name type="scientific">Pomacea canaliculata</name>
    <name type="common">Golden apple snail</name>
    <dbReference type="NCBI Taxonomy" id="400727"/>
    <lineage>
        <taxon>Eukaryota</taxon>
        <taxon>Metazoa</taxon>
        <taxon>Spiralia</taxon>
        <taxon>Lophotrochozoa</taxon>
        <taxon>Mollusca</taxon>
        <taxon>Gastropoda</taxon>
        <taxon>Caenogastropoda</taxon>
        <taxon>Architaenioglossa</taxon>
        <taxon>Ampullarioidea</taxon>
        <taxon>Ampullariidae</taxon>
        <taxon>Pomacea</taxon>
    </lineage>
</organism>
<dbReference type="AlphaFoldDB" id="A0A2T7PCT0"/>
<comment type="caution">
    <text evidence="3">The sequence shown here is derived from an EMBL/GenBank/DDBJ whole genome shotgun (WGS) entry which is preliminary data.</text>
</comment>
<feature type="coiled-coil region" evidence="1">
    <location>
        <begin position="113"/>
        <end position="208"/>
    </location>
</feature>
<dbReference type="STRING" id="400727.A0A2T7PCT0"/>
<accession>A0A2T7PCT0</accession>
<dbReference type="EMBL" id="PZQS01000004">
    <property type="protein sequence ID" value="PVD31225.1"/>
    <property type="molecule type" value="Genomic_DNA"/>
</dbReference>
<evidence type="ECO:0000313" key="3">
    <source>
        <dbReference type="EMBL" id="PVD31225.1"/>
    </source>
</evidence>
<feature type="compositionally biased region" description="Polar residues" evidence="2">
    <location>
        <begin position="57"/>
        <end position="66"/>
    </location>
</feature>
<name>A0A2T7PCT0_POMCA</name>
<feature type="region of interest" description="Disordered" evidence="2">
    <location>
        <begin position="1"/>
        <end position="103"/>
    </location>
</feature>
<evidence type="ECO:0000256" key="1">
    <source>
        <dbReference type="SAM" id="Coils"/>
    </source>
</evidence>
<reference evidence="3 4" key="1">
    <citation type="submission" date="2018-04" db="EMBL/GenBank/DDBJ databases">
        <title>The genome of golden apple snail Pomacea canaliculata provides insight into stress tolerance and invasive adaptation.</title>
        <authorList>
            <person name="Liu C."/>
            <person name="Liu B."/>
            <person name="Ren Y."/>
            <person name="Zhang Y."/>
            <person name="Wang H."/>
            <person name="Li S."/>
            <person name="Jiang F."/>
            <person name="Yin L."/>
            <person name="Zhang G."/>
            <person name="Qian W."/>
            <person name="Fan W."/>
        </authorList>
    </citation>
    <scope>NUCLEOTIDE SEQUENCE [LARGE SCALE GENOMIC DNA]</scope>
    <source>
        <strain evidence="3">SZHN2017</strain>
        <tissue evidence="3">Muscle</tissue>
    </source>
</reference>
<dbReference type="OrthoDB" id="8799554at2759"/>
<sequence>MSSLSQVRGVGKRTRPLGSVRHTTTSDEKVHLPKLTNSAFRHQDGKLGDNYAGIQGSALTVASSRETAPPGQNDRQNTSPSPSSATPKDAKLAAQLSSPPAVSVSHESCQLEIKEARAMEGELRKKIAQLQKEVEMLTLQLADEKQVAQNLKHDLQTLEVDYKKRLEEEQCSHSMTRQNAQEEIIALQNKLETQEKTAKENLDKLRCDLTNQMTAMEVMKDKEIADRDQKLSRLKMQIADALKGNSWERQQQLEELTKELARIQEECDVLRGKLKVLTKNKQGDCQNCAQATARAEKLATMVKEKDITIKDLKSLVSKFEKQLSQQDQLLKMWAESKGHKVTISQ</sequence>
<keyword evidence="1" id="KW-0175">Coiled coil</keyword>
<gene>
    <name evidence="3" type="ORF">C0Q70_06637</name>
</gene>
<dbReference type="Proteomes" id="UP000245119">
    <property type="component" value="Linkage Group LG4"/>
</dbReference>
<keyword evidence="4" id="KW-1185">Reference proteome</keyword>